<reference evidence="25 26" key="1">
    <citation type="submission" date="2024-03" db="EMBL/GenBank/DDBJ databases">
        <title>Phenotype and Genome Characterization of a Sulfate-Reducing Bacterium Pseudodesulfovibrio sp. strain 5S69, isolated from Petroleum Reservoir in Tatarstan (Russia).</title>
        <authorList>
            <person name="Bidzhieva S.K."/>
            <person name="Kadnikov V."/>
            <person name="Tourova T.P."/>
            <person name="Samigullina S.R."/>
            <person name="Sokolova D.S."/>
            <person name="Poltaraus A.B."/>
            <person name="Avtukh A.N."/>
            <person name="Tereshina V.M."/>
            <person name="Mardanov A.V."/>
            <person name="Nazina T.N."/>
        </authorList>
    </citation>
    <scope>NUCLEOTIDE SEQUENCE [LARGE SCALE GENOMIC DNA]</scope>
    <source>
        <strain evidence="25 26">5S69</strain>
    </source>
</reference>
<feature type="domain" description="HPt" evidence="24">
    <location>
        <begin position="956"/>
        <end position="1052"/>
    </location>
</feature>
<feature type="domain" description="Response regulatory" evidence="20">
    <location>
        <begin position="648"/>
        <end position="769"/>
    </location>
</feature>
<evidence type="ECO:0000259" key="24">
    <source>
        <dbReference type="PROSITE" id="PS50894"/>
    </source>
</evidence>
<dbReference type="SUPFAM" id="SSF55785">
    <property type="entry name" value="PYP-like sensor domain (PAS domain)"/>
    <property type="match status" value="1"/>
</dbReference>
<evidence type="ECO:0000256" key="18">
    <source>
        <dbReference type="SAM" id="Phobius"/>
    </source>
</evidence>
<dbReference type="SUPFAM" id="SSF52172">
    <property type="entry name" value="CheY-like"/>
    <property type="match status" value="2"/>
</dbReference>
<dbReference type="Gene3D" id="1.20.120.160">
    <property type="entry name" value="HPT domain"/>
    <property type="match status" value="1"/>
</dbReference>
<sequence>MPLLHKIRRKRSLVQHLTTSLVMVVVLSSFAVSSVIFVLLFQKSEAQFQQRADEALTHLANSLESYLWHMEEESVVNLCNTFANIDIVVFIEVRDHRGNDIYRYGEITPGETIIKEQRISYDNIEVGVVRLGLTPAIFREKVYETTWISLLSLLSVVIVLGLSTRLILNRSLRMPLGQLIQRIEGLSAGEYSEHAEEEEGFQEVQLILSKFNEMAEQIRLRETELRESEEKYRRLFETSIEGIVMIDASEHIFQVNRIFADMLGYSEEELVGMYVPDLILDEDQGNHRTEIEKRRAGEGSQYERRFVRRDGSEVWTLISASPQFDAEGLFNGVFAMITDITPLRIAQANLKTAYDELEKRVVERTDELNKTNRLLTSEIHIRKQTEKEIIKAKEAAEKATQAKSEFLANMSHEIRTPMNAIIGMTHLIKMTELSLAQRDYMNKIDISAKSLLGIINDVLDLSKIEAGMLTVESVGFKLEQVLEQLTSIVSPRANEKKLEFLISVCKDVPPSIQGDPMRLAQILINLCNNAVKFTDEGSVVVSIATVEKGSDTAKLRFTVKDDGIGIKPEKIQELFQPFTQADASTTRKYGGTGLGLSLCNQLVGLMGGEIGAESDFGKGSLFWFEVTFPIYREETESATLPQELLGMPALVVDDNPTSRIILKGMLEYMGLSVTTAKSGFEAIDILRGCGDKETFKLLVVDWRMPEMDGLETAENILKDGAIQVKPPMFMVSAYGNASLVKRTNELGFRGLLFKPVNQSFLFNLVVETLGKGMVTLNETARPERALEKLAGKRILLVEDNEINRQVAQEILASIGVEVFEAFNGQSALEFLDKNEVDLVLMDIQMPVMDGHEATRLIREQARFKDLPIIAMTAHAMLADIEMSKEVGMNDHIAKPFDPDDLFAVLTKWLTGGDEEAAAGPARSDKKRERPTTDKDALPAMMQGIDVQLGLRRARGNEKLYRTLLLLLDEKYADAAEQIGKHLSAGDIHEAVALAHSVKGTSGMLGAMDLFEAAGALEKALDQGDENPSQLLATFTSRLDEVVRSIGELKEAQTEESELPEEGEVASVEALMASLDGLRAPLSQGAPVECRERSQDVKGLVWPEEARAEVKQLLKLIAEYDFKKALAVLDELKAGLGSGPDAAA</sequence>
<evidence type="ECO:0000259" key="22">
    <source>
        <dbReference type="PROSITE" id="PS50113"/>
    </source>
</evidence>
<dbReference type="SUPFAM" id="SSF47226">
    <property type="entry name" value="Histidine-containing phosphotransfer domain, HPT domain"/>
    <property type="match status" value="1"/>
</dbReference>
<dbReference type="Pfam" id="PF01627">
    <property type="entry name" value="Hpt"/>
    <property type="match status" value="1"/>
</dbReference>
<evidence type="ECO:0000256" key="16">
    <source>
        <dbReference type="SAM" id="Coils"/>
    </source>
</evidence>
<evidence type="ECO:0000259" key="23">
    <source>
        <dbReference type="PROSITE" id="PS50885"/>
    </source>
</evidence>
<evidence type="ECO:0000259" key="19">
    <source>
        <dbReference type="PROSITE" id="PS50109"/>
    </source>
</evidence>
<dbReference type="InterPro" id="IPR036641">
    <property type="entry name" value="HPT_dom_sf"/>
</dbReference>
<dbReference type="InterPro" id="IPR005467">
    <property type="entry name" value="His_kinase_dom"/>
</dbReference>
<dbReference type="InterPro" id="IPR003661">
    <property type="entry name" value="HisK_dim/P_dom"/>
</dbReference>
<evidence type="ECO:0000259" key="20">
    <source>
        <dbReference type="PROSITE" id="PS50110"/>
    </source>
</evidence>
<feature type="domain" description="HAMP" evidence="23">
    <location>
        <begin position="170"/>
        <end position="223"/>
    </location>
</feature>
<evidence type="ECO:0000256" key="10">
    <source>
        <dbReference type="ARBA" id="ARBA00022840"/>
    </source>
</evidence>
<gene>
    <name evidence="25" type="ORF">V8V93_14560</name>
</gene>
<dbReference type="SUPFAM" id="SSF47384">
    <property type="entry name" value="Homodimeric domain of signal transducing histidine kinase"/>
    <property type="match status" value="1"/>
</dbReference>
<dbReference type="PROSITE" id="PS50110">
    <property type="entry name" value="RESPONSE_REGULATORY"/>
    <property type="match status" value="2"/>
</dbReference>
<dbReference type="InterPro" id="IPR004358">
    <property type="entry name" value="Sig_transdc_His_kin-like_C"/>
</dbReference>
<keyword evidence="9" id="KW-0418">Kinase</keyword>
<feature type="modified residue" description="Phosphohistidine" evidence="14">
    <location>
        <position position="995"/>
    </location>
</feature>
<feature type="domain" description="Response regulatory" evidence="20">
    <location>
        <begin position="793"/>
        <end position="909"/>
    </location>
</feature>
<dbReference type="InterPro" id="IPR001789">
    <property type="entry name" value="Sig_transdc_resp-reg_receiver"/>
</dbReference>
<keyword evidence="13 18" id="KW-0472">Membrane</keyword>
<dbReference type="EC" id="2.7.13.3" evidence="3"/>
<keyword evidence="12" id="KW-0902">Two-component regulatory system</keyword>
<keyword evidence="16" id="KW-0175">Coiled coil</keyword>
<dbReference type="CDD" id="cd17546">
    <property type="entry name" value="REC_hyHK_CKI1_RcsC-like"/>
    <property type="match status" value="2"/>
</dbReference>
<dbReference type="InterPro" id="IPR003594">
    <property type="entry name" value="HATPase_dom"/>
</dbReference>
<evidence type="ECO:0000256" key="1">
    <source>
        <dbReference type="ARBA" id="ARBA00000085"/>
    </source>
</evidence>
<evidence type="ECO:0000256" key="15">
    <source>
        <dbReference type="PROSITE-ProRule" id="PRU00169"/>
    </source>
</evidence>
<evidence type="ECO:0000256" key="12">
    <source>
        <dbReference type="ARBA" id="ARBA00023012"/>
    </source>
</evidence>
<dbReference type="PROSITE" id="PS50109">
    <property type="entry name" value="HIS_KIN"/>
    <property type="match status" value="1"/>
</dbReference>
<dbReference type="Pfam" id="PF00072">
    <property type="entry name" value="Response_reg"/>
    <property type="match status" value="2"/>
</dbReference>
<dbReference type="CDD" id="cd00130">
    <property type="entry name" value="PAS"/>
    <property type="match status" value="1"/>
</dbReference>
<feature type="transmembrane region" description="Helical" evidence="18">
    <location>
        <begin position="20"/>
        <end position="41"/>
    </location>
</feature>
<keyword evidence="10" id="KW-0067">ATP-binding</keyword>
<dbReference type="InterPro" id="IPR011006">
    <property type="entry name" value="CheY-like_superfamily"/>
</dbReference>
<dbReference type="SUPFAM" id="SSF55874">
    <property type="entry name" value="ATPase domain of HSP90 chaperone/DNA topoisomerase II/histidine kinase"/>
    <property type="match status" value="1"/>
</dbReference>
<comment type="catalytic activity">
    <reaction evidence="1">
        <text>ATP + protein L-histidine = ADP + protein N-phospho-L-histidine.</text>
        <dbReference type="EC" id="2.7.13.3"/>
    </reaction>
</comment>
<evidence type="ECO:0000256" key="2">
    <source>
        <dbReference type="ARBA" id="ARBA00004651"/>
    </source>
</evidence>
<dbReference type="SMART" id="SM00086">
    <property type="entry name" value="PAC"/>
    <property type="match status" value="1"/>
</dbReference>
<evidence type="ECO:0000259" key="21">
    <source>
        <dbReference type="PROSITE" id="PS50112"/>
    </source>
</evidence>
<protein>
    <recommendedName>
        <fullName evidence="3">histidine kinase</fullName>
        <ecNumber evidence="3">2.7.13.3</ecNumber>
    </recommendedName>
</protein>
<evidence type="ECO:0000256" key="17">
    <source>
        <dbReference type="SAM" id="MobiDB-lite"/>
    </source>
</evidence>
<feature type="region of interest" description="Disordered" evidence="17">
    <location>
        <begin position="914"/>
        <end position="934"/>
    </location>
</feature>
<feature type="transmembrane region" description="Helical" evidence="18">
    <location>
        <begin position="147"/>
        <end position="168"/>
    </location>
</feature>
<accession>A0ABZ2ISH0</accession>
<dbReference type="Gene3D" id="1.10.287.130">
    <property type="match status" value="1"/>
</dbReference>
<feature type="modified residue" description="4-aspartylphosphate" evidence="15">
    <location>
        <position position="701"/>
    </location>
</feature>
<dbReference type="Gene3D" id="3.30.565.10">
    <property type="entry name" value="Histidine kinase-like ATPase, C-terminal domain"/>
    <property type="match status" value="1"/>
</dbReference>
<evidence type="ECO:0000256" key="6">
    <source>
        <dbReference type="ARBA" id="ARBA00022679"/>
    </source>
</evidence>
<feature type="domain" description="PAS" evidence="21">
    <location>
        <begin position="228"/>
        <end position="298"/>
    </location>
</feature>
<comment type="subcellular location">
    <subcellularLocation>
        <location evidence="2">Cell membrane</location>
        <topology evidence="2">Multi-pass membrane protein</topology>
    </subcellularLocation>
</comment>
<dbReference type="Pfam" id="PF02518">
    <property type="entry name" value="HATPase_c"/>
    <property type="match status" value="1"/>
</dbReference>
<keyword evidence="11 18" id="KW-1133">Transmembrane helix</keyword>
<evidence type="ECO:0000256" key="8">
    <source>
        <dbReference type="ARBA" id="ARBA00022741"/>
    </source>
</evidence>
<evidence type="ECO:0000313" key="26">
    <source>
        <dbReference type="Proteomes" id="UP001385389"/>
    </source>
</evidence>
<feature type="domain" description="Histidine kinase" evidence="19">
    <location>
        <begin position="409"/>
        <end position="630"/>
    </location>
</feature>
<dbReference type="Proteomes" id="UP001385389">
    <property type="component" value="Chromosome"/>
</dbReference>
<evidence type="ECO:0000256" key="11">
    <source>
        <dbReference type="ARBA" id="ARBA00022989"/>
    </source>
</evidence>
<dbReference type="CDD" id="cd00082">
    <property type="entry name" value="HisKA"/>
    <property type="match status" value="1"/>
</dbReference>
<dbReference type="InterPro" id="IPR000014">
    <property type="entry name" value="PAS"/>
</dbReference>
<dbReference type="Pfam" id="PF00512">
    <property type="entry name" value="HisKA"/>
    <property type="match status" value="1"/>
</dbReference>
<dbReference type="Pfam" id="PF00989">
    <property type="entry name" value="PAS"/>
    <property type="match status" value="1"/>
</dbReference>
<dbReference type="EMBL" id="CP146609">
    <property type="protein sequence ID" value="WWX21656.1"/>
    <property type="molecule type" value="Genomic_DNA"/>
</dbReference>
<evidence type="ECO:0000313" key="25">
    <source>
        <dbReference type="EMBL" id="WWX21656.1"/>
    </source>
</evidence>
<feature type="modified residue" description="4-aspartylphosphate" evidence="15">
    <location>
        <position position="842"/>
    </location>
</feature>
<organism evidence="25 26">
    <name type="scientific">Pseudodesulfovibrio methanolicus</name>
    <dbReference type="NCBI Taxonomy" id="3126690"/>
    <lineage>
        <taxon>Bacteria</taxon>
        <taxon>Pseudomonadati</taxon>
        <taxon>Thermodesulfobacteriota</taxon>
        <taxon>Desulfovibrionia</taxon>
        <taxon>Desulfovibrionales</taxon>
        <taxon>Desulfovibrionaceae</taxon>
    </lineage>
</organism>
<keyword evidence="6" id="KW-0808">Transferase</keyword>
<dbReference type="SMART" id="SM00073">
    <property type="entry name" value="HPT"/>
    <property type="match status" value="1"/>
</dbReference>
<dbReference type="InterPro" id="IPR036890">
    <property type="entry name" value="HATPase_C_sf"/>
</dbReference>
<dbReference type="PRINTS" id="PR00344">
    <property type="entry name" value="BCTRLSENSOR"/>
</dbReference>
<dbReference type="SMART" id="SM00448">
    <property type="entry name" value="REC"/>
    <property type="match status" value="2"/>
</dbReference>
<dbReference type="PANTHER" id="PTHR45339">
    <property type="entry name" value="HYBRID SIGNAL TRANSDUCTION HISTIDINE KINASE J"/>
    <property type="match status" value="1"/>
</dbReference>
<dbReference type="SMART" id="SM00388">
    <property type="entry name" value="HisKA"/>
    <property type="match status" value="1"/>
</dbReference>
<dbReference type="Gene3D" id="6.10.340.10">
    <property type="match status" value="1"/>
</dbReference>
<keyword evidence="26" id="KW-1185">Reference proteome</keyword>
<dbReference type="InterPro" id="IPR035965">
    <property type="entry name" value="PAS-like_dom_sf"/>
</dbReference>
<evidence type="ECO:0000256" key="5">
    <source>
        <dbReference type="ARBA" id="ARBA00022553"/>
    </source>
</evidence>
<dbReference type="PROSITE" id="PS50113">
    <property type="entry name" value="PAC"/>
    <property type="match status" value="1"/>
</dbReference>
<feature type="coiled-coil region" evidence="16">
    <location>
        <begin position="347"/>
        <end position="402"/>
    </location>
</feature>
<dbReference type="SMART" id="SM00091">
    <property type="entry name" value="PAS"/>
    <property type="match status" value="1"/>
</dbReference>
<evidence type="ECO:0000256" key="14">
    <source>
        <dbReference type="PROSITE-ProRule" id="PRU00110"/>
    </source>
</evidence>
<evidence type="ECO:0000256" key="3">
    <source>
        <dbReference type="ARBA" id="ARBA00012438"/>
    </source>
</evidence>
<dbReference type="PROSITE" id="PS50885">
    <property type="entry name" value="HAMP"/>
    <property type="match status" value="1"/>
</dbReference>
<dbReference type="Gene3D" id="3.40.50.2300">
    <property type="match status" value="2"/>
</dbReference>
<dbReference type="CDD" id="cd16922">
    <property type="entry name" value="HATPase_EvgS-ArcB-TorS-like"/>
    <property type="match status" value="1"/>
</dbReference>
<dbReference type="InterPro" id="IPR000700">
    <property type="entry name" value="PAS-assoc_C"/>
</dbReference>
<evidence type="ECO:0000256" key="9">
    <source>
        <dbReference type="ARBA" id="ARBA00022777"/>
    </source>
</evidence>
<dbReference type="SMART" id="SM00387">
    <property type="entry name" value="HATPase_c"/>
    <property type="match status" value="1"/>
</dbReference>
<keyword evidence="5 15" id="KW-0597">Phosphoprotein</keyword>
<dbReference type="RefSeq" id="WP_338667319.1">
    <property type="nucleotide sequence ID" value="NZ_CP146609.1"/>
</dbReference>
<dbReference type="Gene3D" id="3.30.450.20">
    <property type="entry name" value="PAS domain"/>
    <property type="match status" value="1"/>
</dbReference>
<feature type="domain" description="PAC" evidence="22">
    <location>
        <begin position="300"/>
        <end position="352"/>
    </location>
</feature>
<evidence type="ECO:0000256" key="13">
    <source>
        <dbReference type="ARBA" id="ARBA00023136"/>
    </source>
</evidence>
<dbReference type="PROSITE" id="PS50112">
    <property type="entry name" value="PAS"/>
    <property type="match status" value="1"/>
</dbReference>
<keyword evidence="8" id="KW-0547">Nucleotide-binding</keyword>
<name>A0ABZ2ISH0_9BACT</name>
<evidence type="ECO:0000256" key="4">
    <source>
        <dbReference type="ARBA" id="ARBA00022475"/>
    </source>
</evidence>
<dbReference type="PROSITE" id="PS50894">
    <property type="entry name" value="HPT"/>
    <property type="match status" value="1"/>
</dbReference>
<keyword evidence="7 18" id="KW-0812">Transmembrane</keyword>
<dbReference type="InterPro" id="IPR008207">
    <property type="entry name" value="Sig_transdc_His_kin_Hpt_dom"/>
</dbReference>
<dbReference type="InterPro" id="IPR036097">
    <property type="entry name" value="HisK_dim/P_sf"/>
</dbReference>
<dbReference type="NCBIfam" id="TIGR00229">
    <property type="entry name" value="sensory_box"/>
    <property type="match status" value="1"/>
</dbReference>
<evidence type="ECO:0000256" key="7">
    <source>
        <dbReference type="ARBA" id="ARBA00022692"/>
    </source>
</evidence>
<proteinExistence type="predicted"/>
<feature type="compositionally biased region" description="Basic and acidic residues" evidence="17">
    <location>
        <begin position="922"/>
        <end position="934"/>
    </location>
</feature>
<keyword evidence="4" id="KW-1003">Cell membrane</keyword>
<dbReference type="PANTHER" id="PTHR45339:SF1">
    <property type="entry name" value="HYBRID SIGNAL TRANSDUCTION HISTIDINE KINASE J"/>
    <property type="match status" value="1"/>
</dbReference>
<dbReference type="InterPro" id="IPR013767">
    <property type="entry name" value="PAS_fold"/>
</dbReference>
<dbReference type="InterPro" id="IPR003660">
    <property type="entry name" value="HAMP_dom"/>
</dbReference>
<dbReference type="InterPro" id="IPR001610">
    <property type="entry name" value="PAC"/>
</dbReference>
<dbReference type="CDD" id="cd00088">
    <property type="entry name" value="HPT"/>
    <property type="match status" value="1"/>
</dbReference>